<evidence type="ECO:0000256" key="3">
    <source>
        <dbReference type="ARBA" id="ARBA00012098"/>
    </source>
</evidence>
<accession>F0RHD8</accession>
<evidence type="ECO:0000256" key="4">
    <source>
        <dbReference type="ARBA" id="ARBA00019595"/>
    </source>
</evidence>
<feature type="binding site" evidence="6">
    <location>
        <position position="145"/>
    </location>
    <ligand>
        <name>substrate</name>
    </ligand>
</feature>
<comment type="catalytic activity">
    <reaction evidence="1 8">
        <text>dTDP-4-dehydro-6-deoxy-alpha-D-glucose = dTDP-4-dehydro-beta-L-rhamnose</text>
        <dbReference type="Rhea" id="RHEA:16969"/>
        <dbReference type="ChEBI" id="CHEBI:57649"/>
        <dbReference type="ChEBI" id="CHEBI:62830"/>
        <dbReference type="EC" id="5.1.3.13"/>
    </reaction>
</comment>
<evidence type="ECO:0000313" key="9">
    <source>
        <dbReference type="EMBL" id="ADY29178.1"/>
    </source>
</evidence>
<dbReference type="EC" id="5.1.3.13" evidence="3 8"/>
<gene>
    <name evidence="9" type="ordered locus">Celly_1352</name>
</gene>
<sequence>MMMKVIKTKLQGCLVLEPTLFNDDRGYFFESYNTNRFNDIVDQEVNFVQDNQSFSTRGVIRALHYQKGNNAQAKLIRVLNGVILDVAVDLRPHSKTYGEYFSVELSSENKKQLFVPRGFAHGFSVLSDTAEVLYKCDNYYNKESEGGIIYNDVTLNIDWKVSPEEIKVSEKDLILPTLKEILV</sequence>
<dbReference type="eggNOG" id="COG1898">
    <property type="taxonomic scope" value="Bacteria"/>
</dbReference>
<evidence type="ECO:0000256" key="5">
    <source>
        <dbReference type="PIRSR" id="PIRSR600888-1"/>
    </source>
</evidence>
<keyword evidence="8 9" id="KW-0413">Isomerase</keyword>
<dbReference type="AlphaFoldDB" id="F0RHD8"/>
<evidence type="ECO:0000313" key="10">
    <source>
        <dbReference type="Proteomes" id="UP000007487"/>
    </source>
</evidence>
<comment type="similarity">
    <text evidence="8">Belongs to the dTDP-4-dehydrorhamnose 3,5-epimerase family.</text>
</comment>
<dbReference type="Pfam" id="PF00908">
    <property type="entry name" value="dTDP_sugar_isom"/>
    <property type="match status" value="1"/>
</dbReference>
<feature type="binding site" evidence="6">
    <location>
        <position position="61"/>
    </location>
    <ligand>
        <name>substrate</name>
    </ligand>
</feature>
<dbReference type="KEGG" id="cly:Celly_1352"/>
<dbReference type="PANTHER" id="PTHR21047:SF2">
    <property type="entry name" value="THYMIDINE DIPHOSPHO-4-KETO-RHAMNOSE 3,5-EPIMERASE"/>
    <property type="match status" value="1"/>
</dbReference>
<feature type="active site" description="Proton acceptor" evidence="5">
    <location>
        <position position="64"/>
    </location>
</feature>
<evidence type="ECO:0000256" key="6">
    <source>
        <dbReference type="PIRSR" id="PIRSR600888-2"/>
    </source>
</evidence>
<dbReference type="InterPro" id="IPR011051">
    <property type="entry name" value="RmlC_Cupin_sf"/>
</dbReference>
<dbReference type="EMBL" id="CP002534">
    <property type="protein sequence ID" value="ADY29178.1"/>
    <property type="molecule type" value="Genomic_DNA"/>
</dbReference>
<feature type="binding site" evidence="6">
    <location>
        <position position="167"/>
    </location>
    <ligand>
        <name>substrate</name>
    </ligand>
</feature>
<dbReference type="GO" id="GO:0000271">
    <property type="term" value="P:polysaccharide biosynthetic process"/>
    <property type="evidence" value="ECO:0007669"/>
    <property type="project" value="TreeGrafter"/>
</dbReference>
<organism evidence="9 10">
    <name type="scientific">Cellulophaga lytica (strain ATCC 23178 / DSM 7489 / JCM 8516 / NBRC 14961 / NCIMB 1423 / VKM B-1433 / Cy l20)</name>
    <dbReference type="NCBI Taxonomy" id="867900"/>
    <lineage>
        <taxon>Bacteria</taxon>
        <taxon>Pseudomonadati</taxon>
        <taxon>Bacteroidota</taxon>
        <taxon>Flavobacteriia</taxon>
        <taxon>Flavobacteriales</taxon>
        <taxon>Flavobacteriaceae</taxon>
        <taxon>Cellulophaga</taxon>
    </lineage>
</organism>
<dbReference type="SUPFAM" id="SSF51182">
    <property type="entry name" value="RmlC-like cupins"/>
    <property type="match status" value="1"/>
</dbReference>
<feature type="binding site" evidence="6">
    <location>
        <position position="30"/>
    </location>
    <ligand>
        <name>substrate</name>
    </ligand>
</feature>
<feature type="binding site" evidence="6">
    <location>
        <begin position="49"/>
        <end position="51"/>
    </location>
    <ligand>
        <name>substrate</name>
    </ligand>
</feature>
<proteinExistence type="inferred from homology"/>
<comment type="pathway">
    <text evidence="8">Carbohydrate biosynthesis; dTDP-L-rhamnose biosynthesis.</text>
</comment>
<dbReference type="NCBIfam" id="TIGR01221">
    <property type="entry name" value="rmlC"/>
    <property type="match status" value="1"/>
</dbReference>
<feature type="active site" description="Proton donor" evidence="5">
    <location>
        <position position="134"/>
    </location>
</feature>
<feature type="binding site" evidence="6">
    <location>
        <position position="121"/>
    </location>
    <ligand>
        <name>substrate</name>
    </ligand>
</feature>
<comment type="subunit">
    <text evidence="8">Homodimer.</text>
</comment>
<evidence type="ECO:0000256" key="8">
    <source>
        <dbReference type="RuleBase" id="RU364069"/>
    </source>
</evidence>
<dbReference type="InterPro" id="IPR000888">
    <property type="entry name" value="RmlC-like"/>
</dbReference>
<dbReference type="InterPro" id="IPR014710">
    <property type="entry name" value="RmlC-like_jellyroll"/>
</dbReference>
<evidence type="ECO:0000256" key="2">
    <source>
        <dbReference type="ARBA" id="ARBA00001997"/>
    </source>
</evidence>
<evidence type="ECO:0000256" key="1">
    <source>
        <dbReference type="ARBA" id="ARBA00001298"/>
    </source>
</evidence>
<comment type="function">
    <text evidence="2 8">Catalyzes the epimerization of the C3' and C5'positions of dTDP-6-deoxy-D-xylo-4-hexulose, forming dTDP-6-deoxy-L-lyxo-4-hexulose.</text>
</comment>
<dbReference type="GO" id="GO:0019305">
    <property type="term" value="P:dTDP-rhamnose biosynthetic process"/>
    <property type="evidence" value="ECO:0007669"/>
    <property type="project" value="UniProtKB-UniRule"/>
</dbReference>
<reference evidence="9 10" key="1">
    <citation type="journal article" date="2011" name="Stand. Genomic Sci.">
        <title>Complete genome sequence of Cellulophaga lytica type strain (LIM- 21).</title>
        <authorList>
            <person name="Pati A."/>
            <person name="Abt B."/>
            <person name="Teshima H."/>
            <person name="Nolan M."/>
            <person name="Lapidus A."/>
            <person name="Lucas S."/>
            <person name="Hammon N."/>
            <person name="Deshpande S."/>
            <person name="Cheng J.F."/>
            <person name="Tapia R."/>
            <person name="Han C."/>
            <person name="Goodwin L."/>
            <person name="Pitluck S."/>
            <person name="Liolios K."/>
            <person name="Pagani I."/>
            <person name="Mavromatis K."/>
            <person name="Ovchinikova G."/>
            <person name="Chen A."/>
            <person name="Palaniappan K."/>
            <person name="Land M."/>
            <person name="Hauser L."/>
            <person name="Jeffries C.D."/>
            <person name="Detter J.C."/>
            <person name="Brambilla E.M."/>
            <person name="Kannan K.P."/>
            <person name="Rohde M."/>
            <person name="Spring S."/>
            <person name="Goker M."/>
            <person name="Woyke T."/>
            <person name="Bristow J."/>
            <person name="Eisen J.A."/>
            <person name="Markowitz V."/>
            <person name="Hugenholtz P."/>
            <person name="Kyrpides N.C."/>
            <person name="Klenk H.P."/>
            <person name="Ivanova N."/>
        </authorList>
    </citation>
    <scope>NUCLEOTIDE SEQUENCE [LARGE SCALE GENOMIC DNA]</scope>
    <source>
        <strain evidence="10">ATCC 23178 / DSM 7489 / JCM 8516 / NBRC 14961 / NCIMB 1423 / VKM B-1433 / Cy l20</strain>
    </source>
</reference>
<dbReference type="Proteomes" id="UP000007487">
    <property type="component" value="Chromosome"/>
</dbReference>
<evidence type="ECO:0000256" key="7">
    <source>
        <dbReference type="PIRSR" id="PIRSR600888-3"/>
    </source>
</evidence>
<dbReference type="STRING" id="867900.Celly_1352"/>
<dbReference type="PANTHER" id="PTHR21047">
    <property type="entry name" value="DTDP-6-DEOXY-D-GLUCOSE-3,5 EPIMERASE"/>
    <property type="match status" value="1"/>
</dbReference>
<dbReference type="Gene3D" id="2.60.120.10">
    <property type="entry name" value="Jelly Rolls"/>
    <property type="match status" value="1"/>
</dbReference>
<dbReference type="UniPathway" id="UPA00124"/>
<dbReference type="HOGENOM" id="CLU_090940_1_1_10"/>
<feature type="binding site" evidence="6">
    <location>
        <position position="25"/>
    </location>
    <ligand>
        <name>substrate</name>
    </ligand>
</feature>
<keyword evidence="10" id="KW-1185">Reference proteome</keyword>
<protein>
    <recommendedName>
        <fullName evidence="4 8">dTDP-4-dehydrorhamnose 3,5-epimerase</fullName>
        <ecNumber evidence="3 8">5.1.3.13</ecNumber>
    </recommendedName>
    <alternativeName>
        <fullName evidence="8">Thymidine diphospho-4-keto-rhamnose 3,5-epimerase</fullName>
    </alternativeName>
</protein>
<dbReference type="CDD" id="cd00438">
    <property type="entry name" value="cupin_RmlC"/>
    <property type="match status" value="1"/>
</dbReference>
<name>F0RHD8_CELLC</name>
<dbReference type="GO" id="GO:0008830">
    <property type="term" value="F:dTDP-4-dehydrorhamnose 3,5-epimerase activity"/>
    <property type="evidence" value="ECO:0007669"/>
    <property type="project" value="UniProtKB-UniRule"/>
</dbReference>
<feature type="site" description="Participates in a stacking interaction with the thymidine ring of dTDP-4-oxo-6-deoxyglucose" evidence="7">
    <location>
        <position position="140"/>
    </location>
</feature>
<dbReference type="GO" id="GO:0005829">
    <property type="term" value="C:cytosol"/>
    <property type="evidence" value="ECO:0007669"/>
    <property type="project" value="TreeGrafter"/>
</dbReference>
<feature type="binding site" evidence="6">
    <location>
        <position position="74"/>
    </location>
    <ligand>
        <name>substrate</name>
    </ligand>
</feature>